<dbReference type="AlphaFoldDB" id="W9UWV1"/>
<evidence type="ECO:0000313" key="3">
    <source>
        <dbReference type="Proteomes" id="UP000019464"/>
    </source>
</evidence>
<dbReference type="Proteomes" id="UP000019464">
    <property type="component" value="Unassembled WGS sequence"/>
</dbReference>
<keyword evidence="3" id="KW-1185">Reference proteome</keyword>
<dbReference type="EMBL" id="AONB01000029">
    <property type="protein sequence ID" value="EXJ09211.1"/>
    <property type="molecule type" value="Genomic_DNA"/>
</dbReference>
<evidence type="ECO:0000256" key="1">
    <source>
        <dbReference type="SAM" id="Phobius"/>
    </source>
</evidence>
<keyword evidence="1" id="KW-1133">Transmembrane helix</keyword>
<feature type="transmembrane region" description="Helical" evidence="1">
    <location>
        <begin position="6"/>
        <end position="26"/>
    </location>
</feature>
<accession>W9UWV1</accession>
<dbReference type="STRING" id="1229521.D791_03857"/>
<keyword evidence="1" id="KW-0472">Membrane</keyword>
<keyword evidence="1" id="KW-0812">Transmembrane</keyword>
<proteinExistence type="predicted"/>
<reference evidence="3" key="1">
    <citation type="submission" date="2012-11" db="EMBL/GenBank/DDBJ databases">
        <authorList>
            <person name="Singh A."/>
            <person name="Pinnaka A.K."/>
            <person name="Vaidya B."/>
        </authorList>
    </citation>
    <scope>NUCLEOTIDE SEQUENCE [LARGE SCALE GENOMIC DNA]</scope>
    <source>
        <strain evidence="3">AK23</strain>
    </source>
</reference>
<evidence type="ECO:0000313" key="2">
    <source>
        <dbReference type="EMBL" id="EXJ09211.1"/>
    </source>
</evidence>
<reference evidence="2 3" key="2">
    <citation type="journal article" date="2015" name="Syst. Appl. Microbiol.">
        <title>Nitrincola nitratireducens sp. nov. isolated from a haloalkaline crater lake.</title>
        <authorList>
            <person name="Singh A."/>
            <person name="Vaidya B."/>
            <person name="Tanuku N.R."/>
            <person name="Pinnaka A.K."/>
        </authorList>
    </citation>
    <scope>NUCLEOTIDE SEQUENCE [LARGE SCALE GENOMIC DNA]</scope>
    <source>
        <strain evidence="2 3">AK23</strain>
    </source>
</reference>
<name>W9UWV1_9GAMM</name>
<dbReference type="OrthoDB" id="6087293at2"/>
<comment type="caution">
    <text evidence="2">The sequence shown here is derived from an EMBL/GenBank/DDBJ whole genome shotgun (WGS) entry which is preliminary data.</text>
</comment>
<protein>
    <recommendedName>
        <fullName evidence="4">DNA topoisomerase I</fullName>
    </recommendedName>
</protein>
<evidence type="ECO:0008006" key="4">
    <source>
        <dbReference type="Google" id="ProtNLM"/>
    </source>
</evidence>
<organism evidence="2 3">
    <name type="scientific">Nitrincola nitratireducens</name>
    <dbReference type="NCBI Taxonomy" id="1229521"/>
    <lineage>
        <taxon>Bacteria</taxon>
        <taxon>Pseudomonadati</taxon>
        <taxon>Pseudomonadota</taxon>
        <taxon>Gammaproteobacteria</taxon>
        <taxon>Oceanospirillales</taxon>
        <taxon>Oceanospirillaceae</taxon>
        <taxon>Nitrincola</taxon>
    </lineage>
</organism>
<gene>
    <name evidence="2" type="ORF">D791_03857</name>
</gene>
<sequence>MLSDNLIFLFLIAVLGLLALILNYVITTREEEKAAKSARMKWLKDQSEHTLNALSVLKEINCRSDIIDKLNQHALSLIEEIGILAPDSDLMTDISKIKDSTDRARPKPEAFTNDRAVRKAQIYIRFAEKLFSEMVSKGKITASLAKSYQLELYWLNITLVADAHYAHAMDQIQKNDKLTALAHLKHAKAMLVRATVPKRQKQERLDKVQVQLDLLQPRKDFGRGALADSMDTYHEQKQRQL</sequence>
<dbReference type="RefSeq" id="WP_036514466.1">
    <property type="nucleotide sequence ID" value="NZ_AONB01000029.1"/>
</dbReference>